<evidence type="ECO:0000256" key="1">
    <source>
        <dbReference type="SAM" id="MobiDB-lite"/>
    </source>
</evidence>
<feature type="signal peptide" evidence="2">
    <location>
        <begin position="1"/>
        <end position="16"/>
    </location>
</feature>
<organism evidence="3 4">
    <name type="scientific">Phytophthora rubi</name>
    <dbReference type="NCBI Taxonomy" id="129364"/>
    <lineage>
        <taxon>Eukaryota</taxon>
        <taxon>Sar</taxon>
        <taxon>Stramenopiles</taxon>
        <taxon>Oomycota</taxon>
        <taxon>Peronosporomycetes</taxon>
        <taxon>Peronosporales</taxon>
        <taxon>Peronosporaceae</taxon>
        <taxon>Phytophthora</taxon>
    </lineage>
</organism>
<name>A0A6A3N6E7_9STRA</name>
<evidence type="ECO:0008006" key="5">
    <source>
        <dbReference type="Google" id="ProtNLM"/>
    </source>
</evidence>
<protein>
    <recommendedName>
        <fullName evidence="5">Secreted protein</fullName>
    </recommendedName>
</protein>
<reference evidence="3 4" key="1">
    <citation type="submission" date="2018-09" db="EMBL/GenBank/DDBJ databases">
        <title>Genomic investigation of the strawberry pathogen Phytophthora fragariae indicates pathogenicity is determined by transcriptional variation in three key races.</title>
        <authorList>
            <person name="Adams T.M."/>
            <person name="Armitage A.D."/>
            <person name="Sobczyk M.K."/>
            <person name="Bates H.J."/>
            <person name="Dunwell J.M."/>
            <person name="Nellist C.F."/>
            <person name="Harrison R.J."/>
        </authorList>
    </citation>
    <scope>NUCLEOTIDE SEQUENCE [LARGE SCALE GENOMIC DNA]</scope>
    <source>
        <strain evidence="3 4">SCRP249</strain>
    </source>
</reference>
<evidence type="ECO:0000313" key="4">
    <source>
        <dbReference type="Proteomes" id="UP000429607"/>
    </source>
</evidence>
<evidence type="ECO:0000256" key="2">
    <source>
        <dbReference type="SAM" id="SignalP"/>
    </source>
</evidence>
<accession>A0A6A3N6E7</accession>
<feature type="region of interest" description="Disordered" evidence="1">
    <location>
        <begin position="35"/>
        <end position="57"/>
    </location>
</feature>
<evidence type="ECO:0000313" key="3">
    <source>
        <dbReference type="EMBL" id="KAE9039216.1"/>
    </source>
</evidence>
<keyword evidence="2" id="KW-0732">Signal</keyword>
<sequence length="84" mass="9197">MLMFVLLHCRFSVVQCCAMLALMTGVAICSYSRSPASDTHVDEAPRTPPRPARSSCRASSRIACGTAARQVEHSATSWPGTRRW</sequence>
<dbReference type="AlphaFoldDB" id="A0A6A3N6E7"/>
<comment type="caution">
    <text evidence="3">The sequence shown here is derived from an EMBL/GenBank/DDBJ whole genome shotgun (WGS) entry which is preliminary data.</text>
</comment>
<dbReference type="Proteomes" id="UP000429607">
    <property type="component" value="Unassembled WGS sequence"/>
</dbReference>
<proteinExistence type="predicted"/>
<feature type="chain" id="PRO_5025617563" description="Secreted protein" evidence="2">
    <location>
        <begin position="17"/>
        <end position="84"/>
    </location>
</feature>
<dbReference type="EMBL" id="QXFV01000384">
    <property type="protein sequence ID" value="KAE9039216.1"/>
    <property type="molecule type" value="Genomic_DNA"/>
</dbReference>
<gene>
    <name evidence="3" type="ORF">PR001_g7608</name>
</gene>